<evidence type="ECO:0000313" key="7">
    <source>
        <dbReference type="EMBL" id="GMH12426.1"/>
    </source>
</evidence>
<gene>
    <name evidence="7" type="ORF">Nepgr_014267</name>
</gene>
<dbReference type="AlphaFoldDB" id="A0AAD3SKU8"/>
<dbReference type="GO" id="GO:0005737">
    <property type="term" value="C:cytoplasm"/>
    <property type="evidence" value="ECO:0007669"/>
    <property type="project" value="TreeGrafter"/>
</dbReference>
<evidence type="ECO:0000256" key="4">
    <source>
        <dbReference type="ARBA" id="ARBA00022989"/>
    </source>
</evidence>
<proteinExistence type="inferred from homology"/>
<keyword evidence="3" id="KW-0812">Transmembrane</keyword>
<dbReference type="GO" id="GO:0016020">
    <property type="term" value="C:membrane"/>
    <property type="evidence" value="ECO:0007669"/>
    <property type="project" value="UniProtKB-SubCell"/>
</dbReference>
<name>A0AAD3SKU8_NEPGR</name>
<reference evidence="7" key="1">
    <citation type="submission" date="2023-05" db="EMBL/GenBank/DDBJ databases">
        <title>Nepenthes gracilis genome sequencing.</title>
        <authorList>
            <person name="Fukushima K."/>
        </authorList>
    </citation>
    <scope>NUCLEOTIDE SEQUENCE</scope>
    <source>
        <strain evidence="7">SING2019-196</strain>
    </source>
</reference>
<comment type="similarity">
    <text evidence="2 6">Belongs to the peroxisomal membrane protein PXMP2/4 family.</text>
</comment>
<evidence type="ECO:0000256" key="3">
    <source>
        <dbReference type="ARBA" id="ARBA00022692"/>
    </source>
</evidence>
<organism evidence="7 8">
    <name type="scientific">Nepenthes gracilis</name>
    <name type="common">Slender pitcher plant</name>
    <dbReference type="NCBI Taxonomy" id="150966"/>
    <lineage>
        <taxon>Eukaryota</taxon>
        <taxon>Viridiplantae</taxon>
        <taxon>Streptophyta</taxon>
        <taxon>Embryophyta</taxon>
        <taxon>Tracheophyta</taxon>
        <taxon>Spermatophyta</taxon>
        <taxon>Magnoliopsida</taxon>
        <taxon>eudicotyledons</taxon>
        <taxon>Gunneridae</taxon>
        <taxon>Pentapetalae</taxon>
        <taxon>Caryophyllales</taxon>
        <taxon>Nepenthaceae</taxon>
        <taxon>Nepenthes</taxon>
    </lineage>
</organism>
<sequence>MQPNCFQVVATKVALDGIIFGPWDLLLLFTYMGLSNGKTVPQIKEDVKRDFIPALIMEGSIWPILQVANFRFVPVRNQR</sequence>
<dbReference type="InterPro" id="IPR007248">
    <property type="entry name" value="Mpv17_PMP22"/>
</dbReference>
<evidence type="ECO:0000256" key="1">
    <source>
        <dbReference type="ARBA" id="ARBA00004141"/>
    </source>
</evidence>
<dbReference type="PANTHER" id="PTHR11266:SF17">
    <property type="entry name" value="PROTEIN MPV17"/>
    <property type="match status" value="1"/>
</dbReference>
<evidence type="ECO:0000256" key="2">
    <source>
        <dbReference type="ARBA" id="ARBA00006824"/>
    </source>
</evidence>
<keyword evidence="8" id="KW-1185">Reference proteome</keyword>
<comment type="caution">
    <text evidence="7">The sequence shown here is derived from an EMBL/GenBank/DDBJ whole genome shotgun (WGS) entry which is preliminary data.</text>
</comment>
<keyword evidence="4" id="KW-1133">Transmembrane helix</keyword>
<dbReference type="EMBL" id="BSYO01000012">
    <property type="protein sequence ID" value="GMH12426.1"/>
    <property type="molecule type" value="Genomic_DNA"/>
</dbReference>
<dbReference type="PANTHER" id="PTHR11266">
    <property type="entry name" value="PEROXISOMAL MEMBRANE PROTEIN 2, PXMP2 MPV17"/>
    <property type="match status" value="1"/>
</dbReference>
<dbReference type="Pfam" id="PF04117">
    <property type="entry name" value="Mpv17_PMP22"/>
    <property type="match status" value="1"/>
</dbReference>
<dbReference type="Proteomes" id="UP001279734">
    <property type="component" value="Unassembled WGS sequence"/>
</dbReference>
<keyword evidence="5" id="KW-0472">Membrane</keyword>
<evidence type="ECO:0000256" key="6">
    <source>
        <dbReference type="RuleBase" id="RU363053"/>
    </source>
</evidence>
<accession>A0AAD3SKU8</accession>
<protein>
    <submittedName>
        <fullName evidence="7">Uncharacterized protein</fullName>
    </submittedName>
</protein>
<evidence type="ECO:0000313" key="8">
    <source>
        <dbReference type="Proteomes" id="UP001279734"/>
    </source>
</evidence>
<comment type="subcellular location">
    <subcellularLocation>
        <location evidence="1">Membrane</location>
        <topology evidence="1">Multi-pass membrane protein</topology>
    </subcellularLocation>
</comment>
<evidence type="ECO:0000256" key="5">
    <source>
        <dbReference type="ARBA" id="ARBA00023136"/>
    </source>
</evidence>